<gene>
    <name evidence="1" type="ORF">AXF42_Ash001062</name>
</gene>
<dbReference type="AlphaFoldDB" id="A0A2I0ATU0"/>
<organism evidence="1 2">
    <name type="scientific">Apostasia shenzhenica</name>
    <dbReference type="NCBI Taxonomy" id="1088818"/>
    <lineage>
        <taxon>Eukaryota</taxon>
        <taxon>Viridiplantae</taxon>
        <taxon>Streptophyta</taxon>
        <taxon>Embryophyta</taxon>
        <taxon>Tracheophyta</taxon>
        <taxon>Spermatophyta</taxon>
        <taxon>Magnoliopsida</taxon>
        <taxon>Liliopsida</taxon>
        <taxon>Asparagales</taxon>
        <taxon>Orchidaceae</taxon>
        <taxon>Apostasioideae</taxon>
        <taxon>Apostasia</taxon>
    </lineage>
</organism>
<dbReference type="EMBL" id="KZ451950">
    <property type="protein sequence ID" value="PKA58969.1"/>
    <property type="molecule type" value="Genomic_DNA"/>
</dbReference>
<sequence length="53" mass="5861">MDRIRVGLTPTRIQIHICRIGLYIGSGHGRSISSRVGNSIGSELEFSDLIHLQ</sequence>
<name>A0A2I0ATU0_9ASPA</name>
<keyword evidence="2" id="KW-1185">Reference proteome</keyword>
<evidence type="ECO:0000313" key="2">
    <source>
        <dbReference type="Proteomes" id="UP000236161"/>
    </source>
</evidence>
<dbReference type="Proteomes" id="UP000236161">
    <property type="component" value="Unassembled WGS sequence"/>
</dbReference>
<reference evidence="1 2" key="1">
    <citation type="journal article" date="2017" name="Nature">
        <title>The Apostasia genome and the evolution of orchids.</title>
        <authorList>
            <person name="Zhang G.Q."/>
            <person name="Liu K.W."/>
            <person name="Li Z."/>
            <person name="Lohaus R."/>
            <person name="Hsiao Y.Y."/>
            <person name="Niu S.C."/>
            <person name="Wang J.Y."/>
            <person name="Lin Y.C."/>
            <person name="Xu Q."/>
            <person name="Chen L.J."/>
            <person name="Yoshida K."/>
            <person name="Fujiwara S."/>
            <person name="Wang Z.W."/>
            <person name="Zhang Y.Q."/>
            <person name="Mitsuda N."/>
            <person name="Wang M."/>
            <person name="Liu G.H."/>
            <person name="Pecoraro L."/>
            <person name="Huang H.X."/>
            <person name="Xiao X.J."/>
            <person name="Lin M."/>
            <person name="Wu X.Y."/>
            <person name="Wu W.L."/>
            <person name="Chen Y.Y."/>
            <person name="Chang S.B."/>
            <person name="Sakamoto S."/>
            <person name="Ohme-Takagi M."/>
            <person name="Yagi M."/>
            <person name="Zeng S.J."/>
            <person name="Shen C.Y."/>
            <person name="Yeh C.M."/>
            <person name="Luo Y.B."/>
            <person name="Tsai W.C."/>
            <person name="Van de Peer Y."/>
            <person name="Liu Z.J."/>
        </authorList>
    </citation>
    <scope>NUCLEOTIDE SEQUENCE [LARGE SCALE GENOMIC DNA]</scope>
    <source>
        <strain evidence="2">cv. Shenzhen</strain>
        <tissue evidence="1">Stem</tissue>
    </source>
</reference>
<protein>
    <submittedName>
        <fullName evidence="1">Uncharacterized protein</fullName>
    </submittedName>
</protein>
<proteinExistence type="predicted"/>
<evidence type="ECO:0000313" key="1">
    <source>
        <dbReference type="EMBL" id="PKA58969.1"/>
    </source>
</evidence>
<accession>A0A2I0ATU0</accession>